<dbReference type="GO" id="GO:0008933">
    <property type="term" value="F:peptidoglycan lytic transglycosylase activity"/>
    <property type="evidence" value="ECO:0007669"/>
    <property type="project" value="TreeGrafter"/>
</dbReference>
<dbReference type="Pfam" id="PF13406">
    <property type="entry name" value="SLT_2"/>
    <property type="match status" value="1"/>
</dbReference>
<dbReference type="Pfam" id="PF01551">
    <property type="entry name" value="Peptidase_M23"/>
    <property type="match status" value="1"/>
</dbReference>
<keyword evidence="5" id="KW-0326">Glycosidase</keyword>
<organism evidence="5">
    <name type="scientific">uncultured Solirubrobacteraceae bacterium</name>
    <dbReference type="NCBI Taxonomy" id="1162706"/>
    <lineage>
        <taxon>Bacteria</taxon>
        <taxon>Bacillati</taxon>
        <taxon>Actinomycetota</taxon>
        <taxon>Thermoleophilia</taxon>
        <taxon>Solirubrobacterales</taxon>
        <taxon>Solirubrobacteraceae</taxon>
        <taxon>environmental samples</taxon>
    </lineage>
</organism>
<dbReference type="InterPro" id="IPR043426">
    <property type="entry name" value="MltB-like"/>
</dbReference>
<dbReference type="PANTHER" id="PTHR30163:SF8">
    <property type="entry name" value="LYTIC MUREIN TRANSGLYCOSYLASE"/>
    <property type="match status" value="1"/>
</dbReference>
<keyword evidence="5" id="KW-0378">Hydrolase</keyword>
<dbReference type="GO" id="GO:0016798">
    <property type="term" value="F:hydrolase activity, acting on glycosyl bonds"/>
    <property type="evidence" value="ECO:0007669"/>
    <property type="project" value="UniProtKB-KW"/>
</dbReference>
<dbReference type="Gene3D" id="1.10.530.10">
    <property type="match status" value="1"/>
</dbReference>
<feature type="domain" description="M23ase beta-sheet core" evidence="3">
    <location>
        <begin position="384"/>
        <end position="437"/>
    </location>
</feature>
<gene>
    <name evidence="5" type="ORF">AVDCRST_MAG85-786</name>
</gene>
<dbReference type="SUPFAM" id="SSF51261">
    <property type="entry name" value="Duplicated hybrid motif"/>
    <property type="match status" value="1"/>
</dbReference>
<protein>
    <submittedName>
        <fullName evidence="5">GH23 / GH103</fullName>
        <ecNumber evidence="5">3.2.1.-</ecNumber>
    </submittedName>
</protein>
<dbReference type="EC" id="3.2.1.-" evidence="5"/>
<feature type="domain" description="Transglycosylase SLT" evidence="4">
    <location>
        <begin position="248"/>
        <end position="300"/>
    </location>
</feature>
<feature type="compositionally biased region" description="Gly residues" evidence="1">
    <location>
        <begin position="120"/>
        <end position="134"/>
    </location>
</feature>
<feature type="compositionally biased region" description="Basic and acidic residues" evidence="1">
    <location>
        <begin position="453"/>
        <end position="465"/>
    </location>
</feature>
<feature type="region of interest" description="Disordered" evidence="1">
    <location>
        <begin position="77"/>
        <end position="193"/>
    </location>
</feature>
<evidence type="ECO:0000259" key="4">
    <source>
        <dbReference type="Pfam" id="PF13406"/>
    </source>
</evidence>
<dbReference type="GO" id="GO:0009253">
    <property type="term" value="P:peptidoglycan catabolic process"/>
    <property type="evidence" value="ECO:0007669"/>
    <property type="project" value="TreeGrafter"/>
</dbReference>
<reference evidence="5" key="1">
    <citation type="submission" date="2020-02" db="EMBL/GenBank/DDBJ databases">
        <authorList>
            <person name="Meier V. D."/>
        </authorList>
    </citation>
    <scope>NUCLEOTIDE SEQUENCE</scope>
    <source>
        <strain evidence="5">AVDCRST_MAG85</strain>
    </source>
</reference>
<dbReference type="EMBL" id="CADCVT010000086">
    <property type="protein sequence ID" value="CAA9482948.1"/>
    <property type="molecule type" value="Genomic_DNA"/>
</dbReference>
<dbReference type="InterPro" id="IPR016047">
    <property type="entry name" value="M23ase_b-sheet_dom"/>
</dbReference>
<dbReference type="SUPFAM" id="SSF53955">
    <property type="entry name" value="Lysozyme-like"/>
    <property type="match status" value="1"/>
</dbReference>
<feature type="signal peptide" evidence="2">
    <location>
        <begin position="1"/>
        <end position="29"/>
    </location>
</feature>
<evidence type="ECO:0000256" key="2">
    <source>
        <dbReference type="SAM" id="SignalP"/>
    </source>
</evidence>
<sequence>MKTRKLLIALVTAGIATAGFGAAVFPANAEPRTFVVKTATGQTVTVTVDLPPGSGIPASFPGVNGVIVSVQEVTPPPAAETGVEVETAPAPAPAPAPAQGNEPKPQGGGGESKQQEPKSGNGGGEPKASNGGGQQKTTGRTKRNEAGDLIPDALAGEMLDEDDEREQGEKRRGTRLREPGGAPAIGNPTLSVATPGAAPIGVPNFFIEKFRIPPFLLSIYQAAGIEYGVRWEVLAAINEVETDYGRNLNVSSAGALGWMQFMPATWKAYGVDANGDKKKDPYNPVDAIFAAARYLKAAGADEDLRRAIFAYNHADWYVDMVLMRARLIGGLPANLVGSLTGLTQGMFPVYAKARYADDLSENEATKRVRKGSNAALPVEADTSRRGINIYAKPGSPVIATQDGRVVKVGNSKRLGRFIKVRDVYGNTYTYGKLGTLAKQHAVPKQKAVSRASIRKELKLPKRDPKPTQAASAGKQRGTAPSPESSKRDVAKAPERLPLVEKERLFAAPKRPAAWKAGGKQQLLGEGILTGSTTLKSFFVKDFGLDKEDVVLKELKVGSKVVGGTILGRIGRVSSEATPHVLFEIRPAGRGAPRIDPKPILDGWKLLETTAIYRAKGKNPFFGRDARTPTIGQILLMGKSELENRVLRNPRIEIYSCGRRDIRGSGIDRRVLASLEFLAANGLRPTVTSLKCGHGFFTASGNVSHHSSGNAVDIARINGTPILGHQGKGSITDIAVRRLLTLQGTMKPAQIITLMKYEGQDNTFAMSDHHDHIHLGFQPMFDANSKLGRQLNAVLKPGQWIKLIDRLGDIDNPTVRVKPSKYAITVQPDRASSSHRGE</sequence>
<evidence type="ECO:0000256" key="1">
    <source>
        <dbReference type="SAM" id="MobiDB-lite"/>
    </source>
</evidence>
<feature type="chain" id="PRO_5026916050" evidence="2">
    <location>
        <begin position="30"/>
        <end position="837"/>
    </location>
</feature>
<dbReference type="CDD" id="cd12797">
    <property type="entry name" value="M23_peptidase"/>
    <property type="match status" value="1"/>
</dbReference>
<evidence type="ECO:0000313" key="5">
    <source>
        <dbReference type="EMBL" id="CAA9482948.1"/>
    </source>
</evidence>
<accession>A0A6J4RVR8</accession>
<dbReference type="InterPro" id="IPR031304">
    <property type="entry name" value="SLT_2"/>
</dbReference>
<dbReference type="CDD" id="cd13399">
    <property type="entry name" value="Slt35-like"/>
    <property type="match status" value="1"/>
</dbReference>
<dbReference type="PANTHER" id="PTHR30163">
    <property type="entry name" value="MEMBRANE-BOUND LYTIC MUREIN TRANSGLYCOSYLASE B"/>
    <property type="match status" value="1"/>
</dbReference>
<dbReference type="Gene3D" id="2.70.70.10">
    <property type="entry name" value="Glucose Permease (Domain IIA)"/>
    <property type="match status" value="1"/>
</dbReference>
<dbReference type="InterPro" id="IPR023346">
    <property type="entry name" value="Lysozyme-like_dom_sf"/>
</dbReference>
<name>A0A6J4RVR8_9ACTN</name>
<keyword evidence="2" id="KW-0732">Signal</keyword>
<feature type="compositionally biased region" description="Basic and acidic residues" evidence="1">
    <location>
        <begin position="167"/>
        <end position="178"/>
    </location>
</feature>
<feature type="compositionally biased region" description="Basic and acidic residues" evidence="1">
    <location>
        <begin position="484"/>
        <end position="493"/>
    </location>
</feature>
<proteinExistence type="predicted"/>
<feature type="region of interest" description="Disordered" evidence="1">
    <location>
        <begin position="439"/>
        <end position="493"/>
    </location>
</feature>
<evidence type="ECO:0000259" key="3">
    <source>
        <dbReference type="Pfam" id="PF01551"/>
    </source>
</evidence>
<dbReference type="InterPro" id="IPR011055">
    <property type="entry name" value="Dup_hybrid_motif"/>
</dbReference>
<dbReference type="AlphaFoldDB" id="A0A6J4RVR8"/>